<dbReference type="PANTHER" id="PTHR22926:SF3">
    <property type="entry name" value="UNDECAPRENYL-PHOSPHATE ALPHA-N-ACETYLGLUCOSAMINYL 1-PHOSPHATE TRANSFERASE"/>
    <property type="match status" value="1"/>
</dbReference>
<feature type="transmembrane region" description="Helical" evidence="7">
    <location>
        <begin position="60"/>
        <end position="78"/>
    </location>
</feature>
<gene>
    <name evidence="8" type="ORF">HJ568_12955</name>
</gene>
<evidence type="ECO:0000313" key="8">
    <source>
        <dbReference type="EMBL" id="NMR70858.1"/>
    </source>
</evidence>
<evidence type="ECO:0000256" key="2">
    <source>
        <dbReference type="ARBA" id="ARBA00022475"/>
    </source>
</evidence>
<feature type="transmembrane region" description="Helical" evidence="7">
    <location>
        <begin position="143"/>
        <end position="164"/>
    </location>
</feature>
<dbReference type="Proteomes" id="UP000590068">
    <property type="component" value="Unassembled WGS sequence"/>
</dbReference>
<evidence type="ECO:0000256" key="5">
    <source>
        <dbReference type="ARBA" id="ARBA00022989"/>
    </source>
</evidence>
<name>A0ABX1U8R2_9VIBR</name>
<protein>
    <recommendedName>
        <fullName evidence="10">Undecaprenyl-phosphate alpha-N-acetylglucosaminyl 1-phosphate transferase</fullName>
    </recommendedName>
</protein>
<dbReference type="InterPro" id="IPR000715">
    <property type="entry name" value="Glycosyl_transferase_4"/>
</dbReference>
<dbReference type="EMBL" id="JABCJR010000024">
    <property type="protein sequence ID" value="NMR70858.1"/>
    <property type="molecule type" value="Genomic_DNA"/>
</dbReference>
<organism evidence="8 9">
    <name type="scientific">Vibrio breoganii</name>
    <dbReference type="NCBI Taxonomy" id="553239"/>
    <lineage>
        <taxon>Bacteria</taxon>
        <taxon>Pseudomonadati</taxon>
        <taxon>Pseudomonadota</taxon>
        <taxon>Gammaproteobacteria</taxon>
        <taxon>Vibrionales</taxon>
        <taxon>Vibrionaceae</taxon>
        <taxon>Vibrio</taxon>
    </lineage>
</organism>
<evidence type="ECO:0000256" key="3">
    <source>
        <dbReference type="ARBA" id="ARBA00022679"/>
    </source>
</evidence>
<keyword evidence="2" id="KW-1003">Cell membrane</keyword>
<feature type="transmembrane region" description="Helical" evidence="7">
    <location>
        <begin position="90"/>
        <end position="112"/>
    </location>
</feature>
<evidence type="ECO:0008006" key="10">
    <source>
        <dbReference type="Google" id="ProtNLM"/>
    </source>
</evidence>
<evidence type="ECO:0000256" key="7">
    <source>
        <dbReference type="SAM" id="Phobius"/>
    </source>
</evidence>
<accession>A0ABX1U8R2</accession>
<evidence type="ECO:0000256" key="1">
    <source>
        <dbReference type="ARBA" id="ARBA00004651"/>
    </source>
</evidence>
<dbReference type="CDD" id="cd06853">
    <property type="entry name" value="GT_WecA_like"/>
    <property type="match status" value="1"/>
</dbReference>
<comment type="caution">
    <text evidence="8">The sequence shown here is derived from an EMBL/GenBank/DDBJ whole genome shotgun (WGS) entry which is preliminary data.</text>
</comment>
<dbReference type="PANTHER" id="PTHR22926">
    <property type="entry name" value="PHOSPHO-N-ACETYLMURAMOYL-PENTAPEPTIDE-TRANSFERASE"/>
    <property type="match status" value="1"/>
</dbReference>
<evidence type="ECO:0000256" key="6">
    <source>
        <dbReference type="ARBA" id="ARBA00023136"/>
    </source>
</evidence>
<keyword evidence="6 7" id="KW-0472">Membrane</keyword>
<keyword evidence="3" id="KW-0808">Transferase</keyword>
<reference evidence="8 9" key="1">
    <citation type="submission" date="2020-04" db="EMBL/GenBank/DDBJ databases">
        <title>WGS-Seq of Vibrio isolated by the O'Toole Lab.</title>
        <authorList>
            <person name="Mckone K.P."/>
            <person name="Whitaker R."/>
            <person name="Sevigney J.L."/>
            <person name="Herring J.B."/>
            <person name="O'Toole G."/>
        </authorList>
    </citation>
    <scope>NUCLEOTIDE SEQUENCE [LARGE SCALE GENOMIC DNA]</scope>
    <source>
        <strain evidence="8 9">BS_02</strain>
    </source>
</reference>
<keyword evidence="9" id="KW-1185">Reference proteome</keyword>
<comment type="subcellular location">
    <subcellularLocation>
        <location evidence="1">Cell membrane</location>
        <topology evidence="1">Multi-pass membrane protein</topology>
    </subcellularLocation>
</comment>
<evidence type="ECO:0000313" key="9">
    <source>
        <dbReference type="Proteomes" id="UP000590068"/>
    </source>
</evidence>
<proteinExistence type="predicted"/>
<feature type="transmembrane region" description="Helical" evidence="7">
    <location>
        <begin position="32"/>
        <end position="53"/>
    </location>
</feature>
<keyword evidence="4 7" id="KW-0812">Transmembrane</keyword>
<feature type="transmembrane region" description="Helical" evidence="7">
    <location>
        <begin position="7"/>
        <end position="26"/>
    </location>
</feature>
<dbReference type="Pfam" id="PF00953">
    <property type="entry name" value="Glycos_transf_4"/>
    <property type="match status" value="1"/>
</dbReference>
<feature type="transmembrane region" description="Helical" evidence="7">
    <location>
        <begin position="170"/>
        <end position="190"/>
    </location>
</feature>
<evidence type="ECO:0000256" key="4">
    <source>
        <dbReference type="ARBA" id="ARBA00022692"/>
    </source>
</evidence>
<keyword evidence="5 7" id="KW-1133">Transmembrane helix</keyword>
<sequence>MVDGMDGLLGGLTIVVFLSFSVLFLAHDQMHFAYLSLMFIVILTPFVLFNLGYFGRVRQVFMGDAGSMMIGFTVIWMLMGGTQLGGENNIIRPVTALWLIAVPLIDMMAIMIRRIRKGHSPFHPDREHAHHIMQRIGLTPRQSLVVICLIQVAYGSVGLLGEYFLIPEPIMFYGIVGCFLLHTYCMMHAFKLAKTIRRWRRLNGRRLKRKLNSQMSKSRGQRPI</sequence>